<dbReference type="Proteomes" id="UP000199398">
    <property type="component" value="Unassembled WGS sequence"/>
</dbReference>
<dbReference type="PANTHER" id="PTHR34599:SF1">
    <property type="entry name" value="PHOSPHATIDIC ACID PHOSPHATASE TYPE 2_HALOPEROXIDASE DOMAIN-CONTAINING PROTEIN"/>
    <property type="match status" value="1"/>
</dbReference>
<sequence length="427" mass="45680">MGRGSVVRRRVARGSAAVVAVSVVVGATAAMPHAIAQPTADVALEWYDVSAATVNAADIPASAQITKNRAWAISWLAAARAIRPELATGQPHEYEQAAIASAVHTALSDLVPSRQAELNAALARTLGRIPDGPAEKRGVRIGREQARFVLADRENDGLDPESVNGEYPPGEPAPGVWQPTPPTYGAAIQAGSRYAKPFLLDDPAQFRLGPPPELGSERYRSDLAEVRALGVAGSAARTDEQTRTAEFWEQSTQEAYAWVLRSALEQSRQPLFQRVGMVAIFNVALVDTQIATSDSKYTYARWRPVTAIRAADDGDGDPGTTPDADWTPEATTPLHPDYPSGHNTYAGAAEAVLTALTGAGPDEAVTIGSSTAPGEYRTYAEWSQLTDEVLDARVWSGLHTRTADEAGVVLGRDVAEHDLRMAFRLLR</sequence>
<dbReference type="Gene3D" id="1.10.606.20">
    <property type="match status" value="1"/>
</dbReference>
<dbReference type="EMBL" id="RBXX01000002">
    <property type="protein sequence ID" value="RKT87338.1"/>
    <property type="molecule type" value="Genomic_DNA"/>
</dbReference>
<dbReference type="SUPFAM" id="SSF48317">
    <property type="entry name" value="Acid phosphatase/Vanadium-dependent haloperoxidase"/>
    <property type="match status" value="1"/>
</dbReference>
<feature type="region of interest" description="Disordered" evidence="1">
    <location>
        <begin position="310"/>
        <end position="330"/>
    </location>
</feature>
<dbReference type="Proteomes" id="UP000270697">
    <property type="component" value="Unassembled WGS sequence"/>
</dbReference>
<dbReference type="InterPro" id="IPR052559">
    <property type="entry name" value="V-haloperoxidase"/>
</dbReference>
<evidence type="ECO:0000313" key="3">
    <source>
        <dbReference type="EMBL" id="RKT87338.1"/>
    </source>
</evidence>
<reference evidence="3 6" key="2">
    <citation type="submission" date="2018-10" db="EMBL/GenBank/DDBJ databases">
        <title>Sequencing the genomes of 1000 actinobacteria strains.</title>
        <authorList>
            <person name="Klenk H.-P."/>
        </authorList>
    </citation>
    <scope>NUCLEOTIDE SEQUENCE [LARGE SCALE GENOMIC DNA]</scope>
    <source>
        <strain evidence="3 6">DSM 45119</strain>
    </source>
</reference>
<feature type="chain" id="PRO_5011572991" evidence="2">
    <location>
        <begin position="37"/>
        <end position="427"/>
    </location>
</feature>
<organism evidence="4 5">
    <name type="scientific">Saccharopolyspora antimicrobica</name>
    <dbReference type="NCBI Taxonomy" id="455193"/>
    <lineage>
        <taxon>Bacteria</taxon>
        <taxon>Bacillati</taxon>
        <taxon>Actinomycetota</taxon>
        <taxon>Actinomycetes</taxon>
        <taxon>Pseudonocardiales</taxon>
        <taxon>Pseudonocardiaceae</taxon>
        <taxon>Saccharopolyspora</taxon>
    </lineage>
</organism>
<feature type="region of interest" description="Disordered" evidence="1">
    <location>
        <begin position="155"/>
        <end position="180"/>
    </location>
</feature>
<name>A0A1I5LT77_9PSEU</name>
<evidence type="ECO:0000313" key="4">
    <source>
        <dbReference type="EMBL" id="SFP00554.1"/>
    </source>
</evidence>
<dbReference type="STRING" id="455193.SAMN05421805_13318"/>
<keyword evidence="2" id="KW-0732">Signal</keyword>
<evidence type="ECO:0000313" key="5">
    <source>
        <dbReference type="Proteomes" id="UP000199398"/>
    </source>
</evidence>
<keyword evidence="6" id="KW-1185">Reference proteome</keyword>
<dbReference type="CDD" id="cd03398">
    <property type="entry name" value="PAP2_haloperoxidase"/>
    <property type="match status" value="1"/>
</dbReference>
<evidence type="ECO:0000256" key="1">
    <source>
        <dbReference type="SAM" id="MobiDB-lite"/>
    </source>
</evidence>
<feature type="signal peptide" evidence="2">
    <location>
        <begin position="1"/>
        <end position="36"/>
    </location>
</feature>
<evidence type="ECO:0000256" key="2">
    <source>
        <dbReference type="SAM" id="SignalP"/>
    </source>
</evidence>
<feature type="compositionally biased region" description="Low complexity" evidence="1">
    <location>
        <begin position="318"/>
        <end position="328"/>
    </location>
</feature>
<dbReference type="EMBL" id="FOUP01000033">
    <property type="protein sequence ID" value="SFP00554.1"/>
    <property type="molecule type" value="Genomic_DNA"/>
</dbReference>
<protein>
    <submittedName>
        <fullName evidence="4">PAP2 superfamily protein</fullName>
    </submittedName>
</protein>
<evidence type="ECO:0000313" key="6">
    <source>
        <dbReference type="Proteomes" id="UP000270697"/>
    </source>
</evidence>
<accession>A0A1I5LT77</accession>
<gene>
    <name evidence="3" type="ORF">ATL45_5750</name>
    <name evidence="4" type="ORF">SAMN05421805_13318</name>
</gene>
<proteinExistence type="predicted"/>
<dbReference type="InterPro" id="IPR036938">
    <property type="entry name" value="PAP2/HPO_sf"/>
</dbReference>
<dbReference type="AlphaFoldDB" id="A0A1I5LT77"/>
<reference evidence="4 5" key="1">
    <citation type="submission" date="2016-10" db="EMBL/GenBank/DDBJ databases">
        <authorList>
            <person name="de Groot N.N."/>
        </authorList>
    </citation>
    <scope>NUCLEOTIDE SEQUENCE [LARGE SCALE GENOMIC DNA]</scope>
    <source>
        <strain evidence="4 5">CPCC 201259</strain>
    </source>
</reference>
<dbReference type="PANTHER" id="PTHR34599">
    <property type="entry name" value="PEROXIDASE-RELATED"/>
    <property type="match status" value="1"/>
</dbReference>